<evidence type="ECO:0000313" key="2">
    <source>
        <dbReference type="EMBL" id="SDS03238.1"/>
    </source>
</evidence>
<accession>A0A1H1NW87</accession>
<dbReference type="AlphaFoldDB" id="A0A1H1NW87"/>
<dbReference type="EMBL" id="LT629759">
    <property type="protein sequence ID" value="SDS03238.1"/>
    <property type="molecule type" value="Genomic_DNA"/>
</dbReference>
<keyword evidence="1" id="KW-0472">Membrane</keyword>
<reference evidence="3" key="1">
    <citation type="submission" date="2016-10" db="EMBL/GenBank/DDBJ databases">
        <authorList>
            <person name="Varghese N."/>
            <person name="Submissions S."/>
        </authorList>
    </citation>
    <scope>NUCLEOTIDE SEQUENCE [LARGE SCALE GENOMIC DNA]</scope>
    <source>
        <strain evidence="3">DSM 22620</strain>
    </source>
</reference>
<organism evidence="2 3">
    <name type="scientific">Parafannyhessea umbonata</name>
    <dbReference type="NCBI Taxonomy" id="604330"/>
    <lineage>
        <taxon>Bacteria</taxon>
        <taxon>Bacillati</taxon>
        <taxon>Actinomycetota</taxon>
        <taxon>Coriobacteriia</taxon>
        <taxon>Coriobacteriales</taxon>
        <taxon>Atopobiaceae</taxon>
        <taxon>Parafannyhessea</taxon>
    </lineage>
</organism>
<feature type="transmembrane region" description="Helical" evidence="1">
    <location>
        <begin position="20"/>
        <end position="41"/>
    </location>
</feature>
<dbReference type="Proteomes" id="UP000199480">
    <property type="component" value="Chromosome I"/>
</dbReference>
<feature type="transmembrane region" description="Helical" evidence="1">
    <location>
        <begin position="53"/>
        <end position="72"/>
    </location>
</feature>
<evidence type="ECO:0000313" key="3">
    <source>
        <dbReference type="Proteomes" id="UP000199480"/>
    </source>
</evidence>
<sequence length="77" mass="8191">MTSAVTDLVRELQVMSGKEKVLAIVLFLLGGFYPLAGFVAFGIGKWKKAARPVYVLPCAGAILSLALFVIQFCTAVA</sequence>
<evidence type="ECO:0000256" key="1">
    <source>
        <dbReference type="SAM" id="Phobius"/>
    </source>
</evidence>
<dbReference type="RefSeq" id="WP_304139433.1">
    <property type="nucleotide sequence ID" value="NZ_JALEVF010000171.1"/>
</dbReference>
<proteinExistence type="predicted"/>
<keyword evidence="1" id="KW-1133">Transmembrane helix</keyword>
<name>A0A1H1NW87_9ACTN</name>
<keyword evidence="1" id="KW-0812">Transmembrane</keyword>
<gene>
    <name evidence="2" type="ORF">SAMN04489857_2006</name>
</gene>
<protein>
    <submittedName>
        <fullName evidence="2">Uncharacterized protein</fullName>
    </submittedName>
</protein>